<name>A0A2A6RNK8_9CHLR</name>
<dbReference type="AlphaFoldDB" id="A0A2A6RNK8"/>
<dbReference type="InterPro" id="IPR050312">
    <property type="entry name" value="IolE/XylAMocC-like"/>
</dbReference>
<dbReference type="InterPro" id="IPR036237">
    <property type="entry name" value="Xyl_isomerase-like_sf"/>
</dbReference>
<feature type="domain" description="Xylose isomerase-like TIM barrel" evidence="1">
    <location>
        <begin position="21"/>
        <end position="240"/>
    </location>
</feature>
<dbReference type="Gene3D" id="3.20.20.150">
    <property type="entry name" value="Divalent-metal-dependent TIM barrel enzymes"/>
    <property type="match status" value="1"/>
</dbReference>
<dbReference type="SUPFAM" id="SSF51658">
    <property type="entry name" value="Xylose isomerase-like"/>
    <property type="match status" value="1"/>
</dbReference>
<dbReference type="OrthoDB" id="6629724at2"/>
<protein>
    <recommendedName>
        <fullName evidence="1">Xylose isomerase-like TIM barrel domain-containing protein</fullName>
    </recommendedName>
</protein>
<evidence type="ECO:0000259" key="1">
    <source>
        <dbReference type="Pfam" id="PF01261"/>
    </source>
</evidence>
<organism evidence="2 3">
    <name type="scientific">Candidatus Viridilinea mediisalina</name>
    <dbReference type="NCBI Taxonomy" id="2024553"/>
    <lineage>
        <taxon>Bacteria</taxon>
        <taxon>Bacillati</taxon>
        <taxon>Chloroflexota</taxon>
        <taxon>Chloroflexia</taxon>
        <taxon>Chloroflexales</taxon>
        <taxon>Chloroflexineae</taxon>
        <taxon>Oscillochloridaceae</taxon>
        <taxon>Candidatus Viridilinea</taxon>
    </lineage>
</organism>
<dbReference type="Proteomes" id="UP000220527">
    <property type="component" value="Unassembled WGS sequence"/>
</dbReference>
<dbReference type="PANTHER" id="PTHR12110">
    <property type="entry name" value="HYDROXYPYRUVATE ISOMERASE"/>
    <property type="match status" value="1"/>
</dbReference>
<sequence length="268" mass="29370">MQLAFSITLGPDDHPGPLANQVAELGYNALHVHFAAGYDPALARRLASASAESGLPIVAVSGYANPLRPADAPMGMNFDQLADLIEWLPQLNTRRIICWSGSYAPGIFEAHPENQSLAARAQLREQIEDLLPLLDEAEAILLLAPHHRHVLHNPTAIAEFCAELNSPYLRILLDLPNLLPPAHWLKHSATLRQTVAQLAPYVGLLQCQDMCLRDGHADLCAPGQGLLNYPQLMRAVRAAELIVPFVVGQTELSQAAAVRRLILDHWRT</sequence>
<evidence type="ECO:0000313" key="3">
    <source>
        <dbReference type="Proteomes" id="UP000220527"/>
    </source>
</evidence>
<dbReference type="EMBL" id="NQWI01000009">
    <property type="protein sequence ID" value="PDW04449.1"/>
    <property type="molecule type" value="Genomic_DNA"/>
</dbReference>
<keyword evidence="3" id="KW-1185">Reference proteome</keyword>
<dbReference type="RefSeq" id="WP_097642704.1">
    <property type="nucleotide sequence ID" value="NZ_NQWI01000009.1"/>
</dbReference>
<dbReference type="Pfam" id="PF01261">
    <property type="entry name" value="AP_endonuc_2"/>
    <property type="match status" value="1"/>
</dbReference>
<dbReference type="InterPro" id="IPR013022">
    <property type="entry name" value="Xyl_isomerase-like_TIM-brl"/>
</dbReference>
<evidence type="ECO:0000313" key="2">
    <source>
        <dbReference type="EMBL" id="PDW04449.1"/>
    </source>
</evidence>
<comment type="caution">
    <text evidence="2">The sequence shown here is derived from an EMBL/GenBank/DDBJ whole genome shotgun (WGS) entry which is preliminary data.</text>
</comment>
<reference evidence="3" key="1">
    <citation type="submission" date="2017-08" db="EMBL/GenBank/DDBJ databases">
        <authorList>
            <person name="Grouzdev D.S."/>
            <person name="Gaisin V.A."/>
            <person name="Rysina M.S."/>
            <person name="Gorlenko V.M."/>
        </authorList>
    </citation>
    <scope>NUCLEOTIDE SEQUENCE [LARGE SCALE GENOMIC DNA]</scope>
    <source>
        <strain evidence="3">Kir15-3F</strain>
    </source>
</reference>
<proteinExistence type="predicted"/>
<gene>
    <name evidence="2" type="ORF">CJ255_03445</name>
</gene>
<accession>A0A2A6RNK8</accession>